<dbReference type="InterPro" id="IPR027417">
    <property type="entry name" value="P-loop_NTPase"/>
</dbReference>
<evidence type="ECO:0000256" key="7">
    <source>
        <dbReference type="ARBA" id="ARBA00023204"/>
    </source>
</evidence>
<accession>A0A0K1XFW3</accession>
<comment type="function">
    <text evidence="1 9">May be involved in recombinational repair of damaged DNA.</text>
</comment>
<dbReference type="NCBIfam" id="TIGR00634">
    <property type="entry name" value="recN"/>
    <property type="match status" value="1"/>
</dbReference>
<feature type="domain" description="RecF/RecN/SMC N-terminal" evidence="11">
    <location>
        <begin position="2"/>
        <end position="517"/>
    </location>
</feature>
<keyword evidence="4" id="KW-0547">Nucleotide-binding</keyword>
<dbReference type="CDD" id="cd03241">
    <property type="entry name" value="ABC_RecN"/>
    <property type="match status" value="2"/>
</dbReference>
<evidence type="ECO:0000259" key="11">
    <source>
        <dbReference type="Pfam" id="PF02463"/>
    </source>
</evidence>
<dbReference type="GO" id="GO:0006310">
    <property type="term" value="P:DNA recombination"/>
    <property type="evidence" value="ECO:0007669"/>
    <property type="project" value="InterPro"/>
</dbReference>
<dbReference type="GO" id="GO:0009432">
    <property type="term" value="P:SOS response"/>
    <property type="evidence" value="ECO:0007669"/>
    <property type="project" value="UniProtKB-ARBA"/>
</dbReference>
<evidence type="ECO:0000313" key="13">
    <source>
        <dbReference type="Proteomes" id="UP000063953"/>
    </source>
</evidence>
<evidence type="ECO:0000256" key="1">
    <source>
        <dbReference type="ARBA" id="ARBA00003618"/>
    </source>
</evidence>
<gene>
    <name evidence="12" type="ORF">AKN88_09025</name>
</gene>
<keyword evidence="6" id="KW-0067">ATP-binding</keyword>
<dbReference type="GO" id="GO:0006281">
    <property type="term" value="P:DNA repair"/>
    <property type="evidence" value="ECO:0007669"/>
    <property type="project" value="UniProtKB-KW"/>
</dbReference>
<dbReference type="STRING" id="1697053.AKN87_11530"/>
<dbReference type="InterPro" id="IPR003395">
    <property type="entry name" value="RecF/RecN/SMC_N"/>
</dbReference>
<evidence type="ECO:0000256" key="9">
    <source>
        <dbReference type="PIRNR" id="PIRNR003128"/>
    </source>
</evidence>
<organism evidence="12 13">
    <name type="scientific">Thiopseudomonas alkaliphila</name>
    <dbReference type="NCBI Taxonomy" id="1697053"/>
    <lineage>
        <taxon>Bacteria</taxon>
        <taxon>Pseudomonadati</taxon>
        <taxon>Pseudomonadota</taxon>
        <taxon>Gammaproteobacteria</taxon>
        <taxon>Pseudomonadales</taxon>
        <taxon>Pseudomonadaceae</taxon>
        <taxon>Thiopseudomonas</taxon>
    </lineage>
</organism>
<dbReference type="FunFam" id="3.40.50.300:FF:000319">
    <property type="entry name" value="DNA repair protein RecN"/>
    <property type="match status" value="1"/>
</dbReference>
<dbReference type="GO" id="GO:0043590">
    <property type="term" value="C:bacterial nucleoid"/>
    <property type="evidence" value="ECO:0007669"/>
    <property type="project" value="TreeGrafter"/>
</dbReference>
<dbReference type="GO" id="GO:0005524">
    <property type="term" value="F:ATP binding"/>
    <property type="evidence" value="ECO:0007669"/>
    <property type="project" value="UniProtKB-KW"/>
</dbReference>
<dbReference type="Gene3D" id="3.40.50.300">
    <property type="entry name" value="P-loop containing nucleotide triphosphate hydrolases"/>
    <property type="match status" value="2"/>
</dbReference>
<dbReference type="PANTHER" id="PTHR11059:SF0">
    <property type="entry name" value="DNA REPAIR PROTEIN RECN"/>
    <property type="match status" value="1"/>
</dbReference>
<evidence type="ECO:0000256" key="4">
    <source>
        <dbReference type="ARBA" id="ARBA00022741"/>
    </source>
</evidence>
<feature type="coiled-coil region" evidence="10">
    <location>
        <begin position="166"/>
        <end position="220"/>
    </location>
</feature>
<evidence type="ECO:0000256" key="2">
    <source>
        <dbReference type="ARBA" id="ARBA00009441"/>
    </source>
</evidence>
<dbReference type="InterPro" id="IPR004604">
    <property type="entry name" value="DNA_recomb/repair_RecN"/>
</dbReference>
<evidence type="ECO:0000256" key="5">
    <source>
        <dbReference type="ARBA" id="ARBA00022763"/>
    </source>
</evidence>
<evidence type="ECO:0000256" key="6">
    <source>
        <dbReference type="ARBA" id="ARBA00022840"/>
    </source>
</evidence>
<dbReference type="RefSeq" id="WP_053101329.1">
    <property type="nucleotide sequence ID" value="NZ_CP012365.1"/>
</dbReference>
<keyword evidence="7 9" id="KW-0234">DNA repair</keyword>
<dbReference type="SUPFAM" id="SSF52540">
    <property type="entry name" value="P-loop containing nucleoside triphosphate hydrolases"/>
    <property type="match status" value="1"/>
</dbReference>
<reference evidence="12 13" key="1">
    <citation type="journal article" date="2015" name="Genome Announc.">
        <title>Genome Sequences of Oblitimonas alkaliphila gen. nov. sp. nov. (Proposed), a Novel Bacterium of the Pseudomonadaceae Family.</title>
        <authorList>
            <person name="Lauer A.C."/>
            <person name="Nicholson A.C."/>
            <person name="Humrighouse B.W."/>
            <person name="Emery B."/>
            <person name="Drobish A."/>
            <person name="Juieng P."/>
            <person name="Loparev V."/>
            <person name="McQuiston J.R."/>
        </authorList>
    </citation>
    <scope>NUCLEOTIDE SEQUENCE [LARGE SCALE GENOMIC DNA]</scope>
    <source>
        <strain evidence="12 13">E5571</strain>
    </source>
</reference>
<dbReference type="PATRIC" id="fig|1698449.3.peg.1817"/>
<feature type="coiled-coil region" evidence="10">
    <location>
        <begin position="324"/>
        <end position="372"/>
    </location>
</feature>
<dbReference type="EMBL" id="CP012365">
    <property type="protein sequence ID" value="AKX60053.1"/>
    <property type="molecule type" value="Genomic_DNA"/>
</dbReference>
<dbReference type="NCBIfam" id="NF008121">
    <property type="entry name" value="PRK10869.1"/>
    <property type="match status" value="1"/>
</dbReference>
<dbReference type="PANTHER" id="PTHR11059">
    <property type="entry name" value="DNA REPAIR PROTEIN RECN"/>
    <property type="match status" value="1"/>
</dbReference>
<evidence type="ECO:0000256" key="8">
    <source>
        <dbReference type="ARBA" id="ARBA00033408"/>
    </source>
</evidence>
<comment type="similarity">
    <text evidence="2 9">Belongs to the RecN family.</text>
</comment>
<dbReference type="AlphaFoldDB" id="A0A0K1XFW3"/>
<evidence type="ECO:0000256" key="3">
    <source>
        <dbReference type="ARBA" id="ARBA00021315"/>
    </source>
</evidence>
<dbReference type="PIRSF" id="PIRSF003128">
    <property type="entry name" value="RecN"/>
    <property type="match status" value="1"/>
</dbReference>
<keyword evidence="13" id="KW-1185">Reference proteome</keyword>
<evidence type="ECO:0000256" key="10">
    <source>
        <dbReference type="SAM" id="Coils"/>
    </source>
</evidence>
<dbReference type="Pfam" id="PF02463">
    <property type="entry name" value="SMC_N"/>
    <property type="match status" value="1"/>
</dbReference>
<dbReference type="Proteomes" id="UP000063953">
    <property type="component" value="Chromosome"/>
</dbReference>
<name>A0A0K1XFW3_9GAMM</name>
<sequence length="563" mass="62210">MLTHLTISHYTIVEHLELDLRSGMSVITGETGAGKSIMLDALGLVLGGRAHSHAVKPEREKAEIQALFDLTQLPAAQQWLQERDLADDQQCILRRVITQEGRSRAYINGIACPLADLKTLGEMLVHIHGQHAQQALLKLDQHRLLLDDYAQADALAAQVKQAALSYRQLSQAKHNAEQAAAQHEAQLQLLRYQLEELDQLNLGETELAELEQEQRLLDNAIQLLGSSQTVLDICSDNPENSLLSSLNYCLQQLSNSQAAKQLNQFESARHLLSSAHIQIDEAMGELRRFSDSFDADPIRQEQIEQRLDSIYSLARKHKIQPEHLLNLQQELRAELNTLDQQAANLEQLEQQIEQAQSNYQVAAEALSQARHRAAPRFAQAVSKQLKQLGLVSIQFEIGLFPRAANEELSSHGLEQVSFLVSTNPGQPLQEMAKVVSGGELSRISLAIQVVSAASSETPTLVFDEVDVGIGGPTAEVVGRLLHQLGQRGQVIAVTHLPQVAAHGDQHLYVHKKHSKHSTDTSVKVLSTHERTEEVARMLGGIQITNESLAHAKQLLRLPISASV</sequence>
<evidence type="ECO:0000313" key="12">
    <source>
        <dbReference type="EMBL" id="AKX60053.1"/>
    </source>
</evidence>
<keyword evidence="5 9" id="KW-0227">DNA damage</keyword>
<dbReference type="FunFam" id="3.40.50.300:FF:000356">
    <property type="entry name" value="DNA repair protein RecN"/>
    <property type="match status" value="1"/>
</dbReference>
<keyword evidence="10" id="KW-0175">Coiled coil</keyword>
<proteinExistence type="inferred from homology"/>
<protein>
    <recommendedName>
        <fullName evidence="3 9">DNA repair protein RecN</fullName>
    </recommendedName>
    <alternativeName>
        <fullName evidence="8 9">Recombination protein N</fullName>
    </alternativeName>
</protein>